<dbReference type="Proteomes" id="UP001529510">
    <property type="component" value="Unassembled WGS sequence"/>
</dbReference>
<dbReference type="AlphaFoldDB" id="A0ABD0R4G0"/>
<accession>A0ABD0R4G0</accession>
<organism evidence="5 6">
    <name type="scientific">Cirrhinus mrigala</name>
    <name type="common">Mrigala</name>
    <dbReference type="NCBI Taxonomy" id="683832"/>
    <lineage>
        <taxon>Eukaryota</taxon>
        <taxon>Metazoa</taxon>
        <taxon>Chordata</taxon>
        <taxon>Craniata</taxon>
        <taxon>Vertebrata</taxon>
        <taxon>Euteleostomi</taxon>
        <taxon>Actinopterygii</taxon>
        <taxon>Neopterygii</taxon>
        <taxon>Teleostei</taxon>
        <taxon>Ostariophysi</taxon>
        <taxon>Cypriniformes</taxon>
        <taxon>Cyprinidae</taxon>
        <taxon>Labeoninae</taxon>
        <taxon>Labeonini</taxon>
        <taxon>Cirrhinus</taxon>
    </lineage>
</organism>
<feature type="non-terminal residue" evidence="5">
    <location>
        <position position="83"/>
    </location>
</feature>
<evidence type="ECO:0000313" key="6">
    <source>
        <dbReference type="Proteomes" id="UP001529510"/>
    </source>
</evidence>
<reference evidence="5 6" key="1">
    <citation type="submission" date="2024-05" db="EMBL/GenBank/DDBJ databases">
        <title>Genome sequencing and assembly of Indian major carp, Cirrhinus mrigala (Hamilton, 1822).</title>
        <authorList>
            <person name="Mohindra V."/>
            <person name="Chowdhury L.M."/>
            <person name="Lal K."/>
            <person name="Jena J.K."/>
        </authorList>
    </citation>
    <scope>NUCLEOTIDE SEQUENCE [LARGE SCALE GENOMIC DNA]</scope>
    <source>
        <strain evidence="5">CM1030</strain>
        <tissue evidence="5">Blood</tissue>
    </source>
</reference>
<dbReference type="InterPro" id="IPR026919">
    <property type="entry name" value="ADGRV1"/>
</dbReference>
<keyword evidence="2" id="KW-0677">Repeat</keyword>
<dbReference type="SUPFAM" id="SSF141072">
    <property type="entry name" value="CalX-like"/>
    <property type="match status" value="1"/>
</dbReference>
<dbReference type="PANTHER" id="PTHR46682:SF1">
    <property type="entry name" value="ADHESION G-PROTEIN COUPLED RECEPTOR V1"/>
    <property type="match status" value="1"/>
</dbReference>
<comment type="caution">
    <text evidence="5">The sequence shown here is derived from an EMBL/GenBank/DDBJ whole genome shotgun (WGS) entry which is preliminary data.</text>
</comment>
<gene>
    <name evidence="5" type="ORF">M9458_011191</name>
</gene>
<evidence type="ECO:0000259" key="4">
    <source>
        <dbReference type="Pfam" id="PF03160"/>
    </source>
</evidence>
<sequence>RVREGGMANFTILRAGLANFITTVKYRFEYGDTSPGDFTPLSNDSTLLFDFGEWMKNISVAVVDDDMPETDEPFYIVLLNATG</sequence>
<evidence type="ECO:0000256" key="1">
    <source>
        <dbReference type="ARBA" id="ARBA00022729"/>
    </source>
</evidence>
<dbReference type="PANTHER" id="PTHR46682">
    <property type="entry name" value="ADHESION G-PROTEIN COUPLED RECEPTOR V1"/>
    <property type="match status" value="1"/>
</dbReference>
<protein>
    <recommendedName>
        <fullName evidence="4">Calx-beta domain-containing protein</fullName>
    </recommendedName>
</protein>
<evidence type="ECO:0000256" key="2">
    <source>
        <dbReference type="ARBA" id="ARBA00022737"/>
    </source>
</evidence>
<dbReference type="InterPro" id="IPR038081">
    <property type="entry name" value="CalX-like_sf"/>
</dbReference>
<keyword evidence="6" id="KW-1185">Reference proteome</keyword>
<feature type="domain" description="Calx-beta" evidence="4">
    <location>
        <begin position="4"/>
        <end position="80"/>
    </location>
</feature>
<dbReference type="InterPro" id="IPR003644">
    <property type="entry name" value="Calx_beta"/>
</dbReference>
<dbReference type="Gene3D" id="2.60.40.2030">
    <property type="match status" value="1"/>
</dbReference>
<proteinExistence type="predicted"/>
<dbReference type="EMBL" id="JAMKFB020000005">
    <property type="protein sequence ID" value="KAL0192895.1"/>
    <property type="molecule type" value="Genomic_DNA"/>
</dbReference>
<dbReference type="Pfam" id="PF03160">
    <property type="entry name" value="Calx-beta"/>
    <property type="match status" value="1"/>
</dbReference>
<evidence type="ECO:0000256" key="3">
    <source>
        <dbReference type="ARBA" id="ARBA00022837"/>
    </source>
</evidence>
<feature type="non-terminal residue" evidence="5">
    <location>
        <position position="1"/>
    </location>
</feature>
<evidence type="ECO:0000313" key="5">
    <source>
        <dbReference type="EMBL" id="KAL0192895.1"/>
    </source>
</evidence>
<keyword evidence="1" id="KW-0732">Signal</keyword>
<name>A0ABD0R4G0_CIRMR</name>
<keyword evidence="3" id="KW-0106">Calcium</keyword>